<dbReference type="SUPFAM" id="SSF52440">
    <property type="entry name" value="PreATP-grasp domain"/>
    <property type="match status" value="1"/>
</dbReference>
<dbReference type="EMBL" id="FWZX01000031">
    <property type="protein sequence ID" value="SMF72340.1"/>
    <property type="molecule type" value="Genomic_DNA"/>
</dbReference>
<evidence type="ECO:0000256" key="5">
    <source>
        <dbReference type="ARBA" id="ARBA00023267"/>
    </source>
</evidence>
<dbReference type="SUPFAM" id="SSF51230">
    <property type="entry name" value="Single hybrid motif"/>
    <property type="match status" value="1"/>
</dbReference>
<dbReference type="Pfam" id="PF00289">
    <property type="entry name" value="Biotin_carb_N"/>
    <property type="match status" value="1"/>
</dbReference>
<dbReference type="AlphaFoldDB" id="A0A1Y6CLS2"/>
<dbReference type="PANTHER" id="PTHR18866:SF33">
    <property type="entry name" value="METHYLCROTONOYL-COA CARBOXYLASE SUBUNIT ALPHA, MITOCHONDRIAL-RELATED"/>
    <property type="match status" value="1"/>
</dbReference>
<dbReference type="InterPro" id="IPR011764">
    <property type="entry name" value="Biotin_carboxylation_dom"/>
</dbReference>
<dbReference type="SMART" id="SM00878">
    <property type="entry name" value="Biotin_carb_C"/>
    <property type="match status" value="1"/>
</dbReference>
<keyword evidence="11" id="KW-1185">Reference proteome</keyword>
<dbReference type="InterPro" id="IPR005479">
    <property type="entry name" value="CPAse_ATP-bd"/>
</dbReference>
<protein>
    <submittedName>
        <fullName evidence="10">3-methylcrotonyl-CoA carboxylase alpha subunit/acetyl-CoA/propionyl-CoA carboxylase, biotin carboxylase, biotin carboxyl carrier protein</fullName>
    </submittedName>
</protein>
<evidence type="ECO:0000256" key="1">
    <source>
        <dbReference type="ARBA" id="ARBA00001953"/>
    </source>
</evidence>
<keyword evidence="2" id="KW-0436">Ligase</keyword>
<evidence type="ECO:0000256" key="6">
    <source>
        <dbReference type="PROSITE-ProRule" id="PRU00409"/>
    </source>
</evidence>
<comment type="cofactor">
    <cofactor evidence="1">
        <name>biotin</name>
        <dbReference type="ChEBI" id="CHEBI:57586"/>
    </cofactor>
</comment>
<dbReference type="CDD" id="cd06850">
    <property type="entry name" value="biotinyl_domain"/>
    <property type="match status" value="1"/>
</dbReference>
<dbReference type="InterPro" id="IPR050856">
    <property type="entry name" value="Biotin_carboxylase_complex"/>
</dbReference>
<dbReference type="GO" id="GO:0005524">
    <property type="term" value="F:ATP binding"/>
    <property type="evidence" value="ECO:0007669"/>
    <property type="project" value="UniProtKB-UniRule"/>
</dbReference>
<dbReference type="Gene3D" id="2.40.50.100">
    <property type="match status" value="1"/>
</dbReference>
<evidence type="ECO:0000256" key="3">
    <source>
        <dbReference type="ARBA" id="ARBA00022741"/>
    </source>
</evidence>
<dbReference type="InterPro" id="IPR011054">
    <property type="entry name" value="Rudment_hybrid_motif"/>
</dbReference>
<dbReference type="InterPro" id="IPR005482">
    <property type="entry name" value="Biotin_COase_C"/>
</dbReference>
<dbReference type="PROSITE" id="PS00867">
    <property type="entry name" value="CPSASE_2"/>
    <property type="match status" value="1"/>
</dbReference>
<evidence type="ECO:0000313" key="11">
    <source>
        <dbReference type="Proteomes" id="UP000192917"/>
    </source>
</evidence>
<dbReference type="PROSITE" id="PS50968">
    <property type="entry name" value="BIOTINYL_LIPOYL"/>
    <property type="match status" value="1"/>
</dbReference>
<dbReference type="Proteomes" id="UP000192917">
    <property type="component" value="Unassembled WGS sequence"/>
</dbReference>
<evidence type="ECO:0000313" key="10">
    <source>
        <dbReference type="EMBL" id="SMF72340.1"/>
    </source>
</evidence>
<dbReference type="PROSITE" id="PS50979">
    <property type="entry name" value="BC"/>
    <property type="match status" value="1"/>
</dbReference>
<evidence type="ECO:0000259" key="7">
    <source>
        <dbReference type="PROSITE" id="PS50968"/>
    </source>
</evidence>
<dbReference type="Pfam" id="PF02785">
    <property type="entry name" value="Biotin_carb_C"/>
    <property type="match status" value="1"/>
</dbReference>
<dbReference type="PROSITE" id="PS00866">
    <property type="entry name" value="CPSASE_1"/>
    <property type="match status" value="1"/>
</dbReference>
<dbReference type="RefSeq" id="WP_085125661.1">
    <property type="nucleotide sequence ID" value="NZ_FWZX01000031.1"/>
</dbReference>
<dbReference type="FunFam" id="3.40.50.20:FF:000010">
    <property type="entry name" value="Propionyl-CoA carboxylase subunit alpha"/>
    <property type="match status" value="1"/>
</dbReference>
<dbReference type="SUPFAM" id="SSF51246">
    <property type="entry name" value="Rudiment single hybrid motif"/>
    <property type="match status" value="1"/>
</dbReference>
<gene>
    <name evidence="10" type="ORF">SAMN05428998_1316</name>
</gene>
<dbReference type="STRING" id="560819.SAMN05428998_1316"/>
<dbReference type="InterPro" id="IPR011053">
    <property type="entry name" value="Single_hybrid_motif"/>
</dbReference>
<dbReference type="PANTHER" id="PTHR18866">
    <property type="entry name" value="CARBOXYLASE:PYRUVATE/ACETYL-COA/PROPIONYL-COA CARBOXYLASE"/>
    <property type="match status" value="1"/>
</dbReference>
<dbReference type="Gene3D" id="3.30.470.20">
    <property type="entry name" value="ATP-grasp fold, B domain"/>
    <property type="match status" value="1"/>
</dbReference>
<dbReference type="Pfam" id="PF02786">
    <property type="entry name" value="CPSase_L_D2"/>
    <property type="match status" value="1"/>
</dbReference>
<name>A0A1Y6CLS2_9PROT</name>
<dbReference type="GO" id="GO:0046872">
    <property type="term" value="F:metal ion binding"/>
    <property type="evidence" value="ECO:0007669"/>
    <property type="project" value="InterPro"/>
</dbReference>
<organism evidence="10 11">
    <name type="scientific">Tistlia consotensis USBA 355</name>
    <dbReference type="NCBI Taxonomy" id="560819"/>
    <lineage>
        <taxon>Bacteria</taxon>
        <taxon>Pseudomonadati</taxon>
        <taxon>Pseudomonadota</taxon>
        <taxon>Alphaproteobacteria</taxon>
        <taxon>Rhodospirillales</taxon>
        <taxon>Rhodovibrionaceae</taxon>
        <taxon>Tistlia</taxon>
    </lineage>
</organism>
<keyword evidence="3 6" id="KW-0547">Nucleotide-binding</keyword>
<evidence type="ECO:0000259" key="9">
    <source>
        <dbReference type="PROSITE" id="PS50979"/>
    </source>
</evidence>
<dbReference type="InterPro" id="IPR005481">
    <property type="entry name" value="BC-like_N"/>
</dbReference>
<keyword evidence="4 6" id="KW-0067">ATP-binding</keyword>
<dbReference type="SUPFAM" id="SSF56059">
    <property type="entry name" value="Glutathione synthetase ATP-binding domain-like"/>
    <property type="match status" value="1"/>
</dbReference>
<sequence length="672" mass="69612">MTALPSCLLIANRGEIAVRIARTCRALGIRAVAVHSAADAGAAHVRACDQAVALAGAEPSAGYLDGAQLIAAARAAGAQAIHPGYGFLAENAAFAQACAAAGLTFVGPSPAAIRAMGDKIAAKALAAEAGVPVVPGIAEGGGGLEALAEAARTLAFPLLVKASAGGGGRGMRIVERPEALPEALALARREAEAAFGDGRLLVERYVASPRHVEVQVFGDRQGNALHLFERDCSVQRRHQKLIEEAPAPGLSEATRRGLHEAALQLVRRIGYDNAGTVEFVLDAGSREFFFLEMNTRLQVEHPVTEAILASVPGGLDLVEWQIRVAAGQPLPLAQAAIRPAGWAIEARINAEDAADGFRPQTGRIAGLALPEGPGIRVDAGLAEGQAVTPFYDSLLAKVIAWGPDRATALARLERALGETALLGVTTNAAFLRRVLRDEAFAAGVMTTHLLAERWPEGWRPAPEPLEPAAAALVLRGRPAPADSPWSSLAGWRLGAAAGLAARSPVVLLDPAGERRAFWLALGAGRATLQPLDESAPPLAVTFAVEGERLTVGHEGRTTAWRFRVEGETLHLDGGAGWRPWRAPTGLAAWTKPRAQAADGEGSVRAAGPGLVASVEVAAGDPVEPGTPLVVVESMKLFQTVRAGLTGRVAAVACRAGQAVAAGDLLVEIEAGE</sequence>
<feature type="domain" description="Biotin carboxylation" evidence="9">
    <location>
        <begin position="4"/>
        <end position="455"/>
    </location>
</feature>
<dbReference type="InterPro" id="IPR016185">
    <property type="entry name" value="PreATP-grasp_dom_sf"/>
</dbReference>
<proteinExistence type="predicted"/>
<evidence type="ECO:0000256" key="2">
    <source>
        <dbReference type="ARBA" id="ARBA00022598"/>
    </source>
</evidence>
<dbReference type="InterPro" id="IPR048429">
    <property type="entry name" value="MCC_alpha_BT"/>
</dbReference>
<feature type="domain" description="Lipoyl-binding" evidence="7">
    <location>
        <begin position="593"/>
        <end position="669"/>
    </location>
</feature>
<dbReference type="Pfam" id="PF00364">
    <property type="entry name" value="Biotin_lipoyl"/>
    <property type="match status" value="1"/>
</dbReference>
<dbReference type="GO" id="GO:0016874">
    <property type="term" value="F:ligase activity"/>
    <property type="evidence" value="ECO:0007669"/>
    <property type="project" value="UniProtKB-KW"/>
</dbReference>
<dbReference type="Pfam" id="PF21139">
    <property type="entry name" value="BT_MCC_alpha"/>
    <property type="match status" value="1"/>
</dbReference>
<dbReference type="InterPro" id="IPR011761">
    <property type="entry name" value="ATP-grasp"/>
</dbReference>
<feature type="domain" description="ATP-grasp" evidence="8">
    <location>
        <begin position="123"/>
        <end position="326"/>
    </location>
</feature>
<dbReference type="InterPro" id="IPR000089">
    <property type="entry name" value="Biotin_lipoyl"/>
</dbReference>
<dbReference type="PROSITE" id="PS50975">
    <property type="entry name" value="ATP_GRASP"/>
    <property type="match status" value="1"/>
</dbReference>
<accession>A0A1Y6CLS2</accession>
<evidence type="ECO:0000256" key="4">
    <source>
        <dbReference type="ARBA" id="ARBA00022840"/>
    </source>
</evidence>
<reference evidence="10 11" key="1">
    <citation type="submission" date="2017-04" db="EMBL/GenBank/DDBJ databases">
        <authorList>
            <person name="Afonso C.L."/>
            <person name="Miller P.J."/>
            <person name="Scott M.A."/>
            <person name="Spackman E."/>
            <person name="Goraichik I."/>
            <person name="Dimitrov K.M."/>
            <person name="Suarez D.L."/>
            <person name="Swayne D.E."/>
        </authorList>
    </citation>
    <scope>NUCLEOTIDE SEQUENCE [LARGE SCALE GENOMIC DNA]</scope>
    <source>
        <strain evidence="10 11">USBA 355</strain>
    </source>
</reference>
<keyword evidence="5" id="KW-0092">Biotin</keyword>
<evidence type="ECO:0000259" key="8">
    <source>
        <dbReference type="PROSITE" id="PS50975"/>
    </source>
</evidence>